<dbReference type="Pfam" id="PF05630">
    <property type="entry name" value="NPP1"/>
    <property type="match status" value="1"/>
</dbReference>
<dbReference type="EMBL" id="MPGH01000088">
    <property type="protein sequence ID" value="OLN88273.1"/>
    <property type="molecule type" value="Genomic_DNA"/>
</dbReference>
<evidence type="ECO:0000313" key="3">
    <source>
        <dbReference type="EMBL" id="OLN88273.1"/>
    </source>
</evidence>
<proteinExistence type="predicted"/>
<dbReference type="InterPro" id="IPR008701">
    <property type="entry name" value="NPP1"/>
</dbReference>
<reference evidence="3 4" key="1">
    <citation type="submission" date="2016-11" db="EMBL/GenBank/DDBJ databases">
        <title>Draft Genome Assembly of Colletotrichum chlorophyti a pathogen of herbaceous plants.</title>
        <authorList>
            <person name="Gan P."/>
            <person name="Narusaka M."/>
            <person name="Tsushima A."/>
            <person name="Narusaka Y."/>
            <person name="Takano Y."/>
            <person name="Shirasu K."/>
        </authorList>
    </citation>
    <scope>NUCLEOTIDE SEQUENCE [LARGE SCALE GENOMIC DNA]</scope>
    <source>
        <strain evidence="3 4">NTL11</strain>
    </source>
</reference>
<keyword evidence="2" id="KW-0732">Signal</keyword>
<feature type="region of interest" description="Disordered" evidence="1">
    <location>
        <begin position="274"/>
        <end position="343"/>
    </location>
</feature>
<comment type="caution">
    <text evidence="3">The sequence shown here is derived from an EMBL/GenBank/DDBJ whole genome shotgun (WGS) entry which is preliminary data.</text>
</comment>
<dbReference type="STRING" id="708187.A0A1Q8RV48"/>
<sequence length="343" mass="36233">MLRHSFSSLVFLGLATLSTGHVLLPRDGDVAFGDKWKPHDMVTAFQQQAQDGVWGSIELLYKPGLNDGSGCFPYAAVDKDGNHGEGLRPRGKSGGDCRDPSKGQIYSRVGVSNGRPGVLYSWYLPKVQSGAESHKHFYLTVVVWLHTDKCGANANDFSIAGISYSTGKETFDTGSSSSTIYSSSDSGTGSVNTHAVVGYDGQANVFPSKDSAQYALSPPLISWSKLPKAATDQFNGMTYEHARCPFNDANIQSSMDAAYNADFYVNLAAEPADDCKAPSPTSSDTPAPTDPATTESSTSEPTATPTTSGNAANDPSEPIEDGPDIPISNPPADPTYTPSPGDV</sequence>
<evidence type="ECO:0000256" key="1">
    <source>
        <dbReference type="SAM" id="MobiDB-lite"/>
    </source>
</evidence>
<evidence type="ECO:0000256" key="2">
    <source>
        <dbReference type="SAM" id="SignalP"/>
    </source>
</evidence>
<accession>A0A1Q8RV48</accession>
<feature type="chain" id="PRO_5012435157" evidence="2">
    <location>
        <begin position="21"/>
        <end position="343"/>
    </location>
</feature>
<protein>
    <submittedName>
        <fullName evidence="3">Uncharacterized protein</fullName>
    </submittedName>
</protein>
<feature type="signal peptide" evidence="2">
    <location>
        <begin position="1"/>
        <end position="20"/>
    </location>
</feature>
<dbReference type="PANTHER" id="PTHR33657:SF6">
    <property type="entry name" value="SECRETED PROTEIN"/>
    <property type="match status" value="1"/>
</dbReference>
<gene>
    <name evidence="3" type="ORF">CCHL11_00051</name>
</gene>
<organism evidence="3 4">
    <name type="scientific">Colletotrichum chlorophyti</name>
    <dbReference type="NCBI Taxonomy" id="708187"/>
    <lineage>
        <taxon>Eukaryota</taxon>
        <taxon>Fungi</taxon>
        <taxon>Dikarya</taxon>
        <taxon>Ascomycota</taxon>
        <taxon>Pezizomycotina</taxon>
        <taxon>Sordariomycetes</taxon>
        <taxon>Hypocreomycetidae</taxon>
        <taxon>Glomerellales</taxon>
        <taxon>Glomerellaceae</taxon>
        <taxon>Colletotrichum</taxon>
    </lineage>
</organism>
<keyword evidence="4" id="KW-1185">Reference proteome</keyword>
<feature type="compositionally biased region" description="Low complexity" evidence="1">
    <location>
        <begin position="277"/>
        <end position="308"/>
    </location>
</feature>
<name>A0A1Q8RV48_9PEZI</name>
<evidence type="ECO:0000313" key="4">
    <source>
        <dbReference type="Proteomes" id="UP000186583"/>
    </source>
</evidence>
<dbReference type="AlphaFoldDB" id="A0A1Q8RV48"/>
<dbReference type="PANTHER" id="PTHR33657">
    <property type="entry name" value="DOMAIN PROTEIN, PUTATIVE (AFU_ORTHOLOGUE AFUA_5G00600)-RELATED"/>
    <property type="match status" value="1"/>
</dbReference>
<dbReference type="Proteomes" id="UP000186583">
    <property type="component" value="Unassembled WGS sequence"/>
</dbReference>
<dbReference type="OrthoDB" id="89086at2759"/>